<name>A0A445JEA7_GLYSO</name>
<dbReference type="EMBL" id="QZWG01000008">
    <property type="protein sequence ID" value="RZB96757.1"/>
    <property type="molecule type" value="Genomic_DNA"/>
</dbReference>
<protein>
    <submittedName>
        <fullName evidence="2">F-box/kelch-repeat protein</fullName>
    </submittedName>
</protein>
<evidence type="ECO:0000313" key="3">
    <source>
        <dbReference type="Proteomes" id="UP000289340"/>
    </source>
</evidence>
<dbReference type="InterPro" id="IPR036047">
    <property type="entry name" value="F-box-like_dom_sf"/>
</dbReference>
<dbReference type="AlphaFoldDB" id="A0A445JEA7"/>
<dbReference type="PROSITE" id="PS50181">
    <property type="entry name" value="FBOX"/>
    <property type="match status" value="1"/>
</dbReference>
<dbReference type="Gramene" id="XM_028387957.1">
    <property type="protein sequence ID" value="XP_028243758.1"/>
    <property type="gene ID" value="LOC114421862"/>
</dbReference>
<dbReference type="Gene3D" id="1.20.1280.50">
    <property type="match status" value="1"/>
</dbReference>
<dbReference type="PANTHER" id="PTHR31111">
    <property type="entry name" value="BNAA05G37150D PROTEIN-RELATED"/>
    <property type="match status" value="1"/>
</dbReference>
<organism evidence="2 3">
    <name type="scientific">Glycine soja</name>
    <name type="common">Wild soybean</name>
    <dbReference type="NCBI Taxonomy" id="3848"/>
    <lineage>
        <taxon>Eukaryota</taxon>
        <taxon>Viridiplantae</taxon>
        <taxon>Streptophyta</taxon>
        <taxon>Embryophyta</taxon>
        <taxon>Tracheophyta</taxon>
        <taxon>Spermatophyta</taxon>
        <taxon>Magnoliopsida</taxon>
        <taxon>eudicotyledons</taxon>
        <taxon>Gunneridae</taxon>
        <taxon>Pentapetalae</taxon>
        <taxon>rosids</taxon>
        <taxon>fabids</taxon>
        <taxon>Fabales</taxon>
        <taxon>Fabaceae</taxon>
        <taxon>Papilionoideae</taxon>
        <taxon>50 kb inversion clade</taxon>
        <taxon>NPAAA clade</taxon>
        <taxon>indigoferoid/millettioid clade</taxon>
        <taxon>Phaseoleae</taxon>
        <taxon>Glycine</taxon>
        <taxon>Glycine subgen. Soja</taxon>
    </lineage>
</organism>
<keyword evidence="3" id="KW-1185">Reference proteome</keyword>
<proteinExistence type="predicted"/>
<dbReference type="NCBIfam" id="TIGR01640">
    <property type="entry name" value="F_box_assoc_1"/>
    <property type="match status" value="1"/>
</dbReference>
<reference evidence="2 3" key="1">
    <citation type="submission" date="2018-09" db="EMBL/GenBank/DDBJ databases">
        <title>A high-quality reference genome of wild soybean provides a powerful tool to mine soybean genomes.</title>
        <authorList>
            <person name="Xie M."/>
            <person name="Chung C.Y.L."/>
            <person name="Li M.-W."/>
            <person name="Wong F.-L."/>
            <person name="Chan T.-F."/>
            <person name="Lam H.-M."/>
        </authorList>
    </citation>
    <scope>NUCLEOTIDE SEQUENCE [LARGE SCALE GENOMIC DNA]</scope>
    <source>
        <strain evidence="3">cv. W05</strain>
        <tissue evidence="2">Hypocotyl of etiolated seedlings</tissue>
    </source>
</reference>
<comment type="caution">
    <text evidence="2">The sequence shown here is derived from an EMBL/GenBank/DDBJ whole genome shotgun (WGS) entry which is preliminary data.</text>
</comment>
<dbReference type="InterPro" id="IPR017451">
    <property type="entry name" value="F-box-assoc_interact_dom"/>
</dbReference>
<dbReference type="PANTHER" id="PTHR31111:SF134">
    <property type="entry name" value="F-BOX ASSOCIATED INTERACTION DOMAIN-CONTAINING PROTEIN"/>
    <property type="match status" value="1"/>
</dbReference>
<gene>
    <name evidence="2" type="ORF">D0Y65_020470</name>
</gene>
<dbReference type="Pfam" id="PF07734">
    <property type="entry name" value="FBA_1"/>
    <property type="match status" value="1"/>
</dbReference>
<evidence type="ECO:0000259" key="1">
    <source>
        <dbReference type="PROSITE" id="PS50181"/>
    </source>
</evidence>
<dbReference type="InterPro" id="IPR006527">
    <property type="entry name" value="F-box-assoc_dom_typ1"/>
</dbReference>
<dbReference type="SUPFAM" id="SSF81383">
    <property type="entry name" value="F-box domain"/>
    <property type="match status" value="1"/>
</dbReference>
<dbReference type="Pfam" id="PF00646">
    <property type="entry name" value="F-box"/>
    <property type="match status" value="1"/>
</dbReference>
<sequence>MAKAQQALPEELIVEILSWVPVKPLMRFKCVSKTWNSLIFHPTFVKLHLQRSSTNTHVLLTPEEEEDPPDDDEKVTDGLQRAATPCSVLRLLEENPSPAPHDDHYQFNDVYSFVGSCNGLICLRFFTVSGRGNFEYWVRFWNPATRITSQESPHLRLRRRDYMLLEDYVKFGFGYDDVSDTYKVVALVFNTKSQNWEVKVHCMGDTCWINILTCPAFPISRRLLDGHLVSGTVNWLAFRMLGIDYEWNNVTVHQLVIFSYDLKKETFKYLSMPDGVSQVPDYPPKIGVLKGCLSLSYTHRRRTHFVVWLMRQFGVEKSWTRLLNVSYLNFQLSPTNELDWLPTTPLCISENDDMMLLANCVYDEFVLHNRRDNRIDSIGSFDGKVPMCSYDYVPSLVLPYCN</sequence>
<dbReference type="InterPro" id="IPR001810">
    <property type="entry name" value="F-box_dom"/>
</dbReference>
<dbReference type="SMART" id="SM00256">
    <property type="entry name" value="FBOX"/>
    <property type="match status" value="1"/>
</dbReference>
<dbReference type="CDD" id="cd22157">
    <property type="entry name" value="F-box_AtFBW1-like"/>
    <property type="match status" value="1"/>
</dbReference>
<feature type="domain" description="F-box" evidence="1">
    <location>
        <begin position="2"/>
        <end position="47"/>
    </location>
</feature>
<dbReference type="Proteomes" id="UP000289340">
    <property type="component" value="Chromosome 8"/>
</dbReference>
<accession>A0A445JEA7</accession>
<evidence type="ECO:0000313" key="2">
    <source>
        <dbReference type="EMBL" id="RZB96757.1"/>
    </source>
</evidence>